<dbReference type="PANTHER" id="PTHR11895:SF7">
    <property type="entry name" value="GLUTAMYL-TRNA(GLN) AMIDOTRANSFERASE SUBUNIT A, MITOCHONDRIAL"/>
    <property type="match status" value="1"/>
</dbReference>
<protein>
    <recommendedName>
        <fullName evidence="3">amidase</fullName>
        <ecNumber evidence="3">3.5.1.4</ecNumber>
    </recommendedName>
</protein>
<dbReference type="Pfam" id="PF01425">
    <property type="entry name" value="Amidase"/>
    <property type="match status" value="1"/>
</dbReference>
<name>A0ABX8RP53_NOCIO</name>
<comment type="catalytic activity">
    <reaction evidence="1">
        <text>a monocarboxylic acid amide + H2O = a monocarboxylate + NH4(+)</text>
        <dbReference type="Rhea" id="RHEA:12020"/>
        <dbReference type="ChEBI" id="CHEBI:15377"/>
        <dbReference type="ChEBI" id="CHEBI:28938"/>
        <dbReference type="ChEBI" id="CHEBI:35757"/>
        <dbReference type="ChEBI" id="CHEBI:83628"/>
        <dbReference type="EC" id="3.5.1.4"/>
    </reaction>
</comment>
<dbReference type="InterPro" id="IPR000120">
    <property type="entry name" value="Amidase"/>
</dbReference>
<dbReference type="RefSeq" id="WP_218471544.1">
    <property type="nucleotide sequence ID" value="NZ_BAABJN010000006.1"/>
</dbReference>
<dbReference type="Proteomes" id="UP000694257">
    <property type="component" value="Chromosome"/>
</dbReference>
<comment type="similarity">
    <text evidence="2">Belongs to the amidase family.</text>
</comment>
<dbReference type="EC" id="3.5.1.4" evidence="3"/>
<evidence type="ECO:0000313" key="6">
    <source>
        <dbReference type="Proteomes" id="UP000694257"/>
    </source>
</evidence>
<dbReference type="InterPro" id="IPR023631">
    <property type="entry name" value="Amidase_dom"/>
</dbReference>
<evidence type="ECO:0000256" key="3">
    <source>
        <dbReference type="ARBA" id="ARBA00012922"/>
    </source>
</evidence>
<dbReference type="NCBIfam" id="NF005687">
    <property type="entry name" value="PRK07487.1"/>
    <property type="match status" value="1"/>
</dbReference>
<evidence type="ECO:0000256" key="2">
    <source>
        <dbReference type="ARBA" id="ARBA00009199"/>
    </source>
</evidence>
<evidence type="ECO:0000259" key="4">
    <source>
        <dbReference type="Pfam" id="PF01425"/>
    </source>
</evidence>
<accession>A0ABX8RP53</accession>
<keyword evidence="6" id="KW-1185">Reference proteome</keyword>
<dbReference type="PANTHER" id="PTHR11895">
    <property type="entry name" value="TRANSAMIDASE"/>
    <property type="match status" value="1"/>
</dbReference>
<organism evidence="5 6">
    <name type="scientific">Nocardia iowensis</name>
    <dbReference type="NCBI Taxonomy" id="204891"/>
    <lineage>
        <taxon>Bacteria</taxon>
        <taxon>Bacillati</taxon>
        <taxon>Actinomycetota</taxon>
        <taxon>Actinomycetes</taxon>
        <taxon>Mycobacteriales</taxon>
        <taxon>Nocardiaceae</taxon>
        <taxon>Nocardia</taxon>
    </lineage>
</organism>
<gene>
    <name evidence="5" type="ORF">KV110_35715</name>
</gene>
<evidence type="ECO:0000256" key="1">
    <source>
        <dbReference type="ARBA" id="ARBA00001311"/>
    </source>
</evidence>
<dbReference type="EMBL" id="CP078145">
    <property type="protein sequence ID" value="QXN90677.1"/>
    <property type="molecule type" value="Genomic_DNA"/>
</dbReference>
<feature type="domain" description="Amidase" evidence="4">
    <location>
        <begin position="24"/>
        <end position="445"/>
    </location>
</feature>
<reference evidence="5 6" key="1">
    <citation type="submission" date="2021-07" db="EMBL/GenBank/DDBJ databases">
        <title>Whole Genome Sequence of Nocardia Iowensis.</title>
        <authorList>
            <person name="Lamm A."/>
            <person name="Collins-Fairclough A.M."/>
            <person name="Bunk B."/>
            <person name="Sproer C."/>
        </authorList>
    </citation>
    <scope>NUCLEOTIDE SEQUENCE [LARGE SCALE GENOMIC DNA]</scope>
    <source>
        <strain evidence="5 6">NRRL 5646</strain>
    </source>
</reference>
<evidence type="ECO:0000313" key="5">
    <source>
        <dbReference type="EMBL" id="QXN90677.1"/>
    </source>
</evidence>
<sequence length="468" mass="48667">MEMYRASAAQVAAAIKAGEVTAVEVMTEHLARIDEVNPAVNAVTTLLAETALAAAEEVDKQRAAGVPLGPLAGVPLTVKENIHVEGSATTMGVPRFRELVAAADAPPVRRLRAAGAIPIGRTNLPDLTIGGMHTTSTLYGDTRNPWDPNGRTPGGTSGGDAVAVATGMTPVGLGNDSGGSLRIPAVFNGVAALKPGYGRFAADHRLGDHEPTLASQLLPVDGPIARSVADLRLVCEVLAGADGQDPRAVPVPVDGPVVTKRVGVVTDPGGHGVHPDIEAAITAAADALRDAGYLVEEVTVPALDDALEVYAGLISTEFSLAWPAIRPLLAPNTQLHMELSMQLRPPLDLAGYIQLTAARLGVQRAWTKFFTRYPLLLGPVSTELAPPPMVPSDAEQHERMMGPVRLCTASSLVGAPAVAVPVGVFDGLPLGVQLIGAMYREDLCLAAADAIEQRFGVLTPIDVRLDRG</sequence>
<proteinExistence type="inferred from homology"/>